<evidence type="ECO:0000256" key="12">
    <source>
        <dbReference type="ARBA" id="ARBA00048014"/>
    </source>
</evidence>
<dbReference type="InterPro" id="IPR055120">
    <property type="entry name" value="Chs-1/2_IV_N"/>
</dbReference>
<evidence type="ECO:0000256" key="13">
    <source>
        <dbReference type="SAM" id="MobiDB-lite"/>
    </source>
</evidence>
<keyword evidence="10" id="KW-0325">Glycoprotein</keyword>
<proteinExistence type="inferred from homology"/>
<keyword evidence="4" id="KW-0328">Glycosyltransferase</keyword>
<dbReference type="PANTHER" id="PTHR22914:SF42">
    <property type="entry name" value="CHITIN SYNTHASE"/>
    <property type="match status" value="1"/>
</dbReference>
<protein>
    <recommendedName>
        <fullName evidence="2">chitin synthase</fullName>
        <ecNumber evidence="2">2.4.1.16</ecNumber>
    </recommendedName>
</protein>
<dbReference type="GO" id="GO:0005886">
    <property type="term" value="C:plasma membrane"/>
    <property type="evidence" value="ECO:0007669"/>
    <property type="project" value="UniProtKB-SubCell"/>
</dbReference>
<dbReference type="SUPFAM" id="SSF53448">
    <property type="entry name" value="Nucleotide-diphospho-sugar transferases"/>
    <property type="match status" value="1"/>
</dbReference>
<evidence type="ECO:0000256" key="11">
    <source>
        <dbReference type="ARBA" id="ARBA00046329"/>
    </source>
</evidence>
<dbReference type="GeneID" id="108673566"/>
<dbReference type="InterPro" id="IPR029044">
    <property type="entry name" value="Nucleotide-diphossugar_trans"/>
</dbReference>
<dbReference type="RefSeq" id="XP_018016906.1">
    <property type="nucleotide sequence ID" value="XM_018161417.2"/>
</dbReference>
<dbReference type="Proteomes" id="UP000694843">
    <property type="component" value="Unplaced"/>
</dbReference>
<dbReference type="Pfam" id="PF23000">
    <property type="entry name" value="ChitinSynthase_IV_N"/>
    <property type="match status" value="1"/>
</dbReference>
<dbReference type="GO" id="GO:0004100">
    <property type="term" value="F:chitin synthase activity"/>
    <property type="evidence" value="ECO:0007669"/>
    <property type="project" value="UniProtKB-EC"/>
</dbReference>
<feature type="transmembrane region" description="Helical" evidence="14">
    <location>
        <begin position="329"/>
        <end position="353"/>
    </location>
</feature>
<evidence type="ECO:0000256" key="10">
    <source>
        <dbReference type="ARBA" id="ARBA00023180"/>
    </source>
</evidence>
<dbReference type="OMA" id="TINIWTA"/>
<feature type="region of interest" description="Disordered" evidence="13">
    <location>
        <begin position="1"/>
        <end position="52"/>
    </location>
</feature>
<dbReference type="KEGG" id="hazt:108673566"/>
<feature type="transmembrane region" description="Helical" evidence="14">
    <location>
        <begin position="412"/>
        <end position="429"/>
    </location>
</feature>
<evidence type="ECO:0000256" key="8">
    <source>
        <dbReference type="ARBA" id="ARBA00023054"/>
    </source>
</evidence>
<comment type="subcellular location">
    <subcellularLocation>
        <location evidence="1">Cell membrane</location>
        <topology evidence="1">Multi-pass membrane protein</topology>
    </subcellularLocation>
</comment>
<reference evidence="17" key="1">
    <citation type="submission" date="2025-08" db="UniProtKB">
        <authorList>
            <consortium name="RefSeq"/>
        </authorList>
    </citation>
    <scope>IDENTIFICATION</scope>
    <source>
        <tissue evidence="17">Whole organism</tissue>
    </source>
</reference>
<evidence type="ECO:0000313" key="16">
    <source>
        <dbReference type="Proteomes" id="UP000694843"/>
    </source>
</evidence>
<dbReference type="EC" id="2.4.1.16" evidence="2"/>
<evidence type="ECO:0000256" key="9">
    <source>
        <dbReference type="ARBA" id="ARBA00023136"/>
    </source>
</evidence>
<keyword evidence="3" id="KW-1003">Cell membrane</keyword>
<feature type="transmembrane region" description="Helical" evidence="14">
    <location>
        <begin position="1295"/>
        <end position="1315"/>
    </location>
</feature>
<organism evidence="16 17">
    <name type="scientific">Hyalella azteca</name>
    <name type="common">Amphipod</name>
    <dbReference type="NCBI Taxonomy" id="294128"/>
    <lineage>
        <taxon>Eukaryota</taxon>
        <taxon>Metazoa</taxon>
        <taxon>Ecdysozoa</taxon>
        <taxon>Arthropoda</taxon>
        <taxon>Crustacea</taxon>
        <taxon>Multicrustacea</taxon>
        <taxon>Malacostraca</taxon>
        <taxon>Eumalacostraca</taxon>
        <taxon>Peracarida</taxon>
        <taxon>Amphipoda</taxon>
        <taxon>Senticaudata</taxon>
        <taxon>Talitrida</taxon>
        <taxon>Talitroidea</taxon>
        <taxon>Hyalellidae</taxon>
        <taxon>Hyalella</taxon>
    </lineage>
</organism>
<feature type="transmembrane region" description="Helical" evidence="14">
    <location>
        <begin position="938"/>
        <end position="960"/>
    </location>
</feature>
<keyword evidence="8" id="KW-0175">Coiled coil</keyword>
<dbReference type="CDD" id="cd04190">
    <property type="entry name" value="Chitin_synth_C"/>
    <property type="match status" value="1"/>
</dbReference>
<dbReference type="PANTHER" id="PTHR22914">
    <property type="entry name" value="CHITIN SYNTHASE"/>
    <property type="match status" value="1"/>
</dbReference>
<feature type="transmembrane region" description="Helical" evidence="14">
    <location>
        <begin position="139"/>
        <end position="157"/>
    </location>
</feature>
<evidence type="ECO:0000256" key="4">
    <source>
        <dbReference type="ARBA" id="ARBA00022676"/>
    </source>
</evidence>
<dbReference type="Pfam" id="PF03142">
    <property type="entry name" value="Chitin_synth_2"/>
    <property type="match status" value="1"/>
</dbReference>
<evidence type="ECO:0000256" key="3">
    <source>
        <dbReference type="ARBA" id="ARBA00022475"/>
    </source>
</evidence>
<evidence type="ECO:0000256" key="14">
    <source>
        <dbReference type="SAM" id="Phobius"/>
    </source>
</evidence>
<dbReference type="OrthoDB" id="370884at2759"/>
<feature type="compositionally biased region" description="Acidic residues" evidence="13">
    <location>
        <begin position="15"/>
        <end position="27"/>
    </location>
</feature>
<comment type="catalytic activity">
    <reaction evidence="12">
        <text>[(1-&gt;4)-N-acetyl-beta-D-glucosaminyl](n) + UDP-N-acetyl-alpha-D-glucosamine = [(1-&gt;4)-N-acetyl-beta-D-glucosaminyl](n+1) + UDP + H(+)</text>
        <dbReference type="Rhea" id="RHEA:16637"/>
        <dbReference type="Rhea" id="RHEA-COMP:9593"/>
        <dbReference type="Rhea" id="RHEA-COMP:9595"/>
        <dbReference type="ChEBI" id="CHEBI:15378"/>
        <dbReference type="ChEBI" id="CHEBI:17029"/>
        <dbReference type="ChEBI" id="CHEBI:57705"/>
        <dbReference type="ChEBI" id="CHEBI:58223"/>
        <dbReference type="EC" id="2.4.1.16"/>
    </reaction>
</comment>
<evidence type="ECO:0000256" key="6">
    <source>
        <dbReference type="ARBA" id="ARBA00022692"/>
    </source>
</evidence>
<feature type="transmembrane region" description="Helical" evidence="14">
    <location>
        <begin position="1356"/>
        <end position="1377"/>
    </location>
</feature>
<dbReference type="GO" id="GO:0006031">
    <property type="term" value="P:chitin biosynthetic process"/>
    <property type="evidence" value="ECO:0007669"/>
    <property type="project" value="TreeGrafter"/>
</dbReference>
<evidence type="ECO:0000256" key="1">
    <source>
        <dbReference type="ARBA" id="ARBA00004651"/>
    </source>
</evidence>
<keyword evidence="16" id="KW-1185">Reference proteome</keyword>
<feature type="domain" description="Chitin synthase chs-1/2 N-terminal putative transporter" evidence="15">
    <location>
        <begin position="69"/>
        <end position="358"/>
    </location>
</feature>
<feature type="transmembrane region" description="Helical" evidence="14">
    <location>
        <begin position="281"/>
        <end position="301"/>
    </location>
</feature>
<feature type="transmembrane region" description="Helical" evidence="14">
    <location>
        <begin position="1028"/>
        <end position="1049"/>
    </location>
</feature>
<feature type="transmembrane region" description="Helical" evidence="14">
    <location>
        <begin position="1061"/>
        <end position="1080"/>
    </location>
</feature>
<accession>A0A8B7NVE3</accession>
<gene>
    <name evidence="17" type="primary">LOC108673566</name>
</gene>
<feature type="transmembrane region" description="Helical" evidence="14">
    <location>
        <begin position="1000"/>
        <end position="1021"/>
    </location>
</feature>
<evidence type="ECO:0000256" key="7">
    <source>
        <dbReference type="ARBA" id="ARBA00022989"/>
    </source>
</evidence>
<keyword evidence="9 14" id="KW-0472">Membrane</keyword>
<evidence type="ECO:0000259" key="15">
    <source>
        <dbReference type="Pfam" id="PF23000"/>
    </source>
</evidence>
<sequence length="1523" mass="173018">MARSPNVGFHIPDLNDSDQELSDDADESIPLTGINSAAPTDERPENWDMFEDPPPPISSFSEDSDKFGQHILKFAKLLTYLLTFAIVLGCGLIAKSLMLLMAAQLKPGRVTDLCPAVNRSVLNAKTTYTVETNPYENVAWAWALFFAFIVPEVETMLRSFRMCFFKGFVTKFYEKDPEIPEKPEEVACRRYLDLLVVAFFEMCHSAGVAVLIYAVLPDLDSIKGAMLTNCVSVLPGVLGMLSRTDEDPNRPAKLTMDIVAIMFQLTGFVVWPLILSFQSDAALLPAWAIPFALFLTSFGWWENYVDTKSSWGFVRFLGGVKRRLWKTRYVIYFVVPVLKVCVYFVVMVVVMGLRLDDFGIVFDIRFGEKAVSLNATETRIPLQDESVLPGSSMADIVPLQEPTPIDQNGNTPVYFFLAQMLAAYLCYIFSKFVCKISMQEFSFSLPVTLVVPTTVCTLILMCGARTENPCAYPNVFGYVFWTYDQGTSVFDFFVADFSLLWFLWLLSQTWITLHIWTPKREPLAKTEKMFVTPMYDSLLIDQSLVMNRRRNELANKDNKKMAADDKEDVKLAPGFAAFDDIQESDHTTRIYSCATMWHENSEEMMEFLKSVLRVDEDQSARRLARNFLRMKDPDYYEFETHVFFDDAFELPDPEADYCVVNGFVRELLGCMDEAASYIHQTIMHLRPPTRYPTPYGGRLVWTLPGKTKFIVHLKDKQKIRHKKRWSQVMYMYYLLGFKLMDQDSLSLKRKEVIAENTYLLALDGDIDFTARSVRMLVDLMKKDTNLGAACGRIHPVGSGMMVWYQKFEYAIGHWLQKATEHMIGCVLCSPGCFSLFRGRALMDDSVMRKYTTVSNRARHYVQYDQGEDRWLCTLLLKRGYRVEYSAASDAYTHAPEGFGEFYNQRRRWVPSTLANIMDVLEDYKITVKINDNISMLYILYQMMLMLGTVVGPGTIFLMLVGALSAAFGMSNGWALVLNLIPLLAFMITCFFAKSATQIKLAYVLTAIYALLMCAVAVALALNIMEEGLLTPSSLFLFATAASFIITAMLHPQEFWCLPTGLVYYLVVPSMYLLLQIYSCYNLNDVSWGTRDVPVKKSKEELEREKKELEEAEKKQAQTGWMASLTGNGQGDSGMAGFFRKMCCYKGYMSEHILRSVDSLKKQLDRMEAHLGMAPTTQRRRSTMTPRGSNRSSDLHVETVAHADPVYSDEESQASATKDERNDLINPYWMEDKNVFGKLGHKDASGGHTDGQVEFLTKQEVTFWQDLIERYLKPLDKNKDSEAKAKQELLDLRNMAVFSFTMINAIFIVIIFLMQANQDVLYVNWPIGVKNNITYVYSEDMSTQIEIAQDFVHLEPIGFLFVIFFGCVMAVQFTAMLFHRIATFSQIISSIDISCGNKEKQRMTMEGNVEMSASTAVNYAKKLQKISDPQNSEQVGESVATDFSSRRRTMANIASSRAKPAVVSLDDAFLKRVGGSMSGDPSNEELNRRRSTVMALVESNRRMSMRRPSLRGISFSNGTIAEES</sequence>
<dbReference type="InterPro" id="IPR004835">
    <property type="entry name" value="Chitin_synth"/>
</dbReference>
<keyword evidence="7 14" id="KW-1133">Transmembrane helix</keyword>
<evidence type="ECO:0000313" key="17">
    <source>
        <dbReference type="RefSeq" id="XP_018016906.1"/>
    </source>
</evidence>
<feature type="transmembrane region" description="Helical" evidence="14">
    <location>
        <begin position="77"/>
        <end position="103"/>
    </location>
</feature>
<dbReference type="FunFam" id="3.90.550.10:FF:000139">
    <property type="entry name" value="Chitin synthase 8"/>
    <property type="match status" value="1"/>
</dbReference>
<keyword evidence="5" id="KW-0808">Transferase</keyword>
<name>A0A8B7NVE3_HYAAZ</name>
<evidence type="ECO:0000256" key="5">
    <source>
        <dbReference type="ARBA" id="ARBA00022679"/>
    </source>
</evidence>
<feature type="transmembrane region" description="Helical" evidence="14">
    <location>
        <begin position="191"/>
        <end position="216"/>
    </location>
</feature>
<evidence type="ECO:0000256" key="2">
    <source>
        <dbReference type="ARBA" id="ARBA00012543"/>
    </source>
</evidence>
<feature type="transmembrane region" description="Helical" evidence="14">
    <location>
        <begin position="441"/>
        <end position="461"/>
    </location>
</feature>
<feature type="transmembrane region" description="Helical" evidence="14">
    <location>
        <begin position="972"/>
        <end position="994"/>
    </location>
</feature>
<comment type="similarity">
    <text evidence="11">Belongs to the chitin synthase family. Class IV subfamily.</text>
</comment>
<keyword evidence="6 14" id="KW-0812">Transmembrane</keyword>